<dbReference type="EMBL" id="FNPX01000004">
    <property type="protein sequence ID" value="SDY92972.1"/>
    <property type="molecule type" value="Genomic_DNA"/>
</dbReference>
<dbReference type="Proteomes" id="UP000198914">
    <property type="component" value="Unassembled WGS sequence"/>
</dbReference>
<proteinExistence type="predicted"/>
<dbReference type="Gene3D" id="3.30.70.100">
    <property type="match status" value="1"/>
</dbReference>
<dbReference type="InterPro" id="IPR011008">
    <property type="entry name" value="Dimeric_a/b-barrel"/>
</dbReference>
<gene>
    <name evidence="2" type="ORF">SAMN05444004_104132</name>
</gene>
<accession>A0A1H3NVN7</accession>
<reference evidence="3" key="1">
    <citation type="submission" date="2016-10" db="EMBL/GenBank/DDBJ databases">
        <authorList>
            <person name="Varghese N."/>
            <person name="Submissions S."/>
        </authorList>
    </citation>
    <scope>NUCLEOTIDE SEQUENCE [LARGE SCALE GENOMIC DNA]</scope>
    <source>
        <strain evidence="3">DSM 100420</strain>
    </source>
</reference>
<organism evidence="2 3">
    <name type="scientific">Jannaschia faecimaris</name>
    <dbReference type="NCBI Taxonomy" id="1244108"/>
    <lineage>
        <taxon>Bacteria</taxon>
        <taxon>Pseudomonadati</taxon>
        <taxon>Pseudomonadota</taxon>
        <taxon>Alphaproteobacteria</taxon>
        <taxon>Rhodobacterales</taxon>
        <taxon>Roseobacteraceae</taxon>
        <taxon>Jannaschia</taxon>
    </lineage>
</organism>
<protein>
    <submittedName>
        <fullName evidence="2">Uncharacterized conserved protein, DUF1330 family</fullName>
    </submittedName>
</protein>
<evidence type="ECO:0000259" key="1">
    <source>
        <dbReference type="Pfam" id="PF07045"/>
    </source>
</evidence>
<dbReference type="OrthoDB" id="9806380at2"/>
<keyword evidence="3" id="KW-1185">Reference proteome</keyword>
<dbReference type="PANTHER" id="PTHR41521:SF4">
    <property type="entry name" value="BLR0684 PROTEIN"/>
    <property type="match status" value="1"/>
</dbReference>
<dbReference type="AlphaFoldDB" id="A0A1H3NVN7"/>
<dbReference type="Pfam" id="PF07045">
    <property type="entry name" value="DUF1330"/>
    <property type="match status" value="1"/>
</dbReference>
<evidence type="ECO:0000313" key="3">
    <source>
        <dbReference type="Proteomes" id="UP000198914"/>
    </source>
</evidence>
<dbReference type="RefSeq" id="WP_092644102.1">
    <property type="nucleotide sequence ID" value="NZ_FNPX01000004.1"/>
</dbReference>
<feature type="domain" description="DUF1330" evidence="1">
    <location>
        <begin position="4"/>
        <end position="96"/>
    </location>
</feature>
<sequence length="98" mass="11003">MAAAFVIGQMQIHSRDWMDQYFARIPDVVEHHKGVFIVRGGAPELMEGEATLPDAAFVIRFPDRDLAREFWASDAFQELAVLRRSGSTLNAILVDALE</sequence>
<dbReference type="InterPro" id="IPR010753">
    <property type="entry name" value="DUF1330"/>
</dbReference>
<name>A0A1H3NVN7_9RHOB</name>
<dbReference type="SUPFAM" id="SSF54909">
    <property type="entry name" value="Dimeric alpha+beta barrel"/>
    <property type="match status" value="1"/>
</dbReference>
<evidence type="ECO:0000313" key="2">
    <source>
        <dbReference type="EMBL" id="SDY92972.1"/>
    </source>
</evidence>
<dbReference type="STRING" id="1244108.SAMN05444004_104132"/>
<dbReference type="PANTHER" id="PTHR41521">
    <property type="match status" value="1"/>
</dbReference>